<evidence type="ECO:0000259" key="2">
    <source>
        <dbReference type="Pfam" id="PF20149"/>
    </source>
</evidence>
<protein>
    <recommendedName>
        <fullName evidence="2">DUF6532 domain-containing protein</fullName>
    </recommendedName>
</protein>
<feature type="region of interest" description="Disordered" evidence="1">
    <location>
        <begin position="274"/>
        <end position="304"/>
    </location>
</feature>
<name>A0AAD4E6P6_9AGAM</name>
<dbReference type="Pfam" id="PF20149">
    <property type="entry name" value="DUF6532"/>
    <property type="match status" value="1"/>
</dbReference>
<keyword evidence="4" id="KW-1185">Reference proteome</keyword>
<accession>A0AAD4E6P6</accession>
<feature type="domain" description="DUF6532" evidence="2">
    <location>
        <begin position="48"/>
        <end position="226"/>
    </location>
</feature>
<proteinExistence type="predicted"/>
<dbReference type="AlphaFoldDB" id="A0AAD4E6P6"/>
<organism evidence="3 4">
    <name type="scientific">Suillus fuscotomentosus</name>
    <dbReference type="NCBI Taxonomy" id="1912939"/>
    <lineage>
        <taxon>Eukaryota</taxon>
        <taxon>Fungi</taxon>
        <taxon>Dikarya</taxon>
        <taxon>Basidiomycota</taxon>
        <taxon>Agaricomycotina</taxon>
        <taxon>Agaricomycetes</taxon>
        <taxon>Agaricomycetidae</taxon>
        <taxon>Boletales</taxon>
        <taxon>Suillineae</taxon>
        <taxon>Suillaceae</taxon>
        <taxon>Suillus</taxon>
    </lineage>
</organism>
<evidence type="ECO:0000256" key="1">
    <source>
        <dbReference type="SAM" id="MobiDB-lite"/>
    </source>
</evidence>
<dbReference type="InterPro" id="IPR045341">
    <property type="entry name" value="DUF6532"/>
</dbReference>
<dbReference type="Proteomes" id="UP001195769">
    <property type="component" value="Unassembled WGS sequence"/>
</dbReference>
<gene>
    <name evidence="3" type="ORF">F5891DRAFT_1188676</name>
</gene>
<dbReference type="GeneID" id="64661331"/>
<comment type="caution">
    <text evidence="3">The sequence shown here is derived from an EMBL/GenBank/DDBJ whole genome shotgun (WGS) entry which is preliminary data.</text>
</comment>
<dbReference type="EMBL" id="JABBWK010000027">
    <property type="protein sequence ID" value="KAG1900362.1"/>
    <property type="molecule type" value="Genomic_DNA"/>
</dbReference>
<evidence type="ECO:0000313" key="3">
    <source>
        <dbReference type="EMBL" id="KAG1900362.1"/>
    </source>
</evidence>
<reference evidence="3" key="1">
    <citation type="journal article" date="2020" name="New Phytol.">
        <title>Comparative genomics reveals dynamic genome evolution in host specialist ectomycorrhizal fungi.</title>
        <authorList>
            <person name="Lofgren L.A."/>
            <person name="Nguyen N.H."/>
            <person name="Vilgalys R."/>
            <person name="Ruytinx J."/>
            <person name="Liao H.L."/>
            <person name="Branco S."/>
            <person name="Kuo A."/>
            <person name="LaButti K."/>
            <person name="Lipzen A."/>
            <person name="Andreopoulos W."/>
            <person name="Pangilinan J."/>
            <person name="Riley R."/>
            <person name="Hundley H."/>
            <person name="Na H."/>
            <person name="Barry K."/>
            <person name="Grigoriev I.V."/>
            <person name="Stajich J.E."/>
            <person name="Kennedy P.G."/>
        </authorList>
    </citation>
    <scope>NUCLEOTIDE SEQUENCE</scope>
    <source>
        <strain evidence="3">FC203</strain>
    </source>
</reference>
<dbReference type="RefSeq" id="XP_041225938.1">
    <property type="nucleotide sequence ID" value="XM_041367033.1"/>
</dbReference>
<evidence type="ECO:0000313" key="4">
    <source>
        <dbReference type="Proteomes" id="UP001195769"/>
    </source>
</evidence>
<sequence length="304" mass="34545">MSLSLSCMTPINSTPLTVAAIIGSSERAFLLLPTTYDACLQKLSFYRMTQVLWAKEAWKEGCTAYEIEMAFNSEIIQIITRRTSHLTSQVKGKVRSLIENIYGFEHGSRDSVKSRNRRLARQLKNKFGLCYWNPGDEKQKVPHSGLFRTKLNQKAANLLWYSNKKDKGVMFEKLFTLFPIPALALVYTAAECCVDKWVDSEQIDISFSCGEYKEAYDKHLVNLKKFHVRTKVHGILDGILKEINDNGRIHAKVDPADVGDQDCLSDDEIHNAIREYEQGSGVNETDDEDEDYGSQSEHNGCEDK</sequence>